<gene>
    <name evidence="1" type="ORF">SAMN03080594_101542</name>
</gene>
<dbReference type="AlphaFoldDB" id="A0A1M4U9R7"/>
<evidence type="ECO:0000313" key="1">
    <source>
        <dbReference type="EMBL" id="SHE53398.1"/>
    </source>
</evidence>
<name>A0A1M4U9R7_9FLAO</name>
<sequence>MYKECFQSGLTVRQYAGISLNYDSDIISLLAQKFSRNFKAKTKLRIDEYNYLCEKIFGNETKFIDDCYGKFLNWEAVKLEIAKKNHEIRLKQLHRKCLLEDIDSETKIFSPKYLDITKLLPFFETKFVASFRSKPGEEQMAYVAYITEFGDNKFKKVLMDDYSLTGVYDEYSKYKENEAEYIKDIPRIKIELIQGLLLCKELNKNIKCFEELYKKAYNVKKLKLNYDIIKEQARTIIDNVLLPDFDITFSYYFMARESISTDYNVRKGSKFGITSHDVSQYGLNKINEL</sequence>
<dbReference type="Proteomes" id="UP000184406">
    <property type="component" value="Unassembled WGS sequence"/>
</dbReference>
<evidence type="ECO:0000313" key="2">
    <source>
        <dbReference type="Proteomes" id="UP000184406"/>
    </source>
</evidence>
<accession>A0A1M4U9R7</accession>
<keyword evidence="2" id="KW-1185">Reference proteome</keyword>
<dbReference type="EMBL" id="FQUX01000001">
    <property type="protein sequence ID" value="SHE53398.1"/>
    <property type="molecule type" value="Genomic_DNA"/>
</dbReference>
<organism evidence="1 2">
    <name type="scientific">Arenibacter palladensis</name>
    <dbReference type="NCBI Taxonomy" id="237373"/>
    <lineage>
        <taxon>Bacteria</taxon>
        <taxon>Pseudomonadati</taxon>
        <taxon>Bacteroidota</taxon>
        <taxon>Flavobacteriia</taxon>
        <taxon>Flavobacteriales</taxon>
        <taxon>Flavobacteriaceae</taxon>
        <taxon>Arenibacter</taxon>
    </lineage>
</organism>
<protein>
    <submittedName>
        <fullName evidence="1">Uncharacterized protein</fullName>
    </submittedName>
</protein>
<proteinExistence type="predicted"/>
<reference evidence="2" key="1">
    <citation type="submission" date="2016-11" db="EMBL/GenBank/DDBJ databases">
        <authorList>
            <person name="Varghese N."/>
            <person name="Submissions S."/>
        </authorList>
    </citation>
    <scope>NUCLEOTIDE SEQUENCE [LARGE SCALE GENOMIC DNA]</scope>
    <source>
        <strain evidence="2">DSM 17539</strain>
    </source>
</reference>
<dbReference type="RefSeq" id="WP_072860176.1">
    <property type="nucleotide sequence ID" value="NZ_FQUX01000001.1"/>
</dbReference>